<dbReference type="RefSeq" id="WP_277730904.1">
    <property type="nucleotide sequence ID" value="NZ_CP120733.1"/>
</dbReference>
<proteinExistence type="predicted"/>
<reference evidence="2 3" key="1">
    <citation type="submission" date="2023-03" db="EMBL/GenBank/DDBJ databases">
        <title>Complete genome sequence of Tepidibacter sp. SWIR-1, isolated from a deep-sea hydrothermal vent.</title>
        <authorList>
            <person name="Li X."/>
        </authorList>
    </citation>
    <scope>NUCLEOTIDE SEQUENCE [LARGE SCALE GENOMIC DNA]</scope>
    <source>
        <strain evidence="2 3">SWIR-1</strain>
    </source>
</reference>
<gene>
    <name evidence="2" type="ORF">P4S50_11370</name>
</gene>
<feature type="transmembrane region" description="Helical" evidence="1">
    <location>
        <begin position="12"/>
        <end position="34"/>
    </location>
</feature>
<accession>A0ABY8E814</accession>
<keyword evidence="3" id="KW-1185">Reference proteome</keyword>
<keyword evidence="1" id="KW-0812">Transmembrane</keyword>
<evidence type="ECO:0000256" key="1">
    <source>
        <dbReference type="SAM" id="Phobius"/>
    </source>
</evidence>
<evidence type="ECO:0000313" key="2">
    <source>
        <dbReference type="EMBL" id="WFD08986.1"/>
    </source>
</evidence>
<name>A0ABY8E814_9FIRM</name>
<evidence type="ECO:0008006" key="4">
    <source>
        <dbReference type="Google" id="ProtNLM"/>
    </source>
</evidence>
<dbReference type="Proteomes" id="UP001222800">
    <property type="component" value="Chromosome"/>
</dbReference>
<keyword evidence="1" id="KW-0472">Membrane</keyword>
<sequence length="117" mass="13758">MNNKGLTLMEIIISLALIQITVVVFLTIITNCVMINVKSKEKIEALNIAQEYIETIRNQDDEEFMKYKDQNEIYGKYEVDTDINKKHDRDHLFELSVKVKKNEKEIVNLKTLKVIRN</sequence>
<dbReference type="EMBL" id="CP120733">
    <property type="protein sequence ID" value="WFD08986.1"/>
    <property type="molecule type" value="Genomic_DNA"/>
</dbReference>
<protein>
    <recommendedName>
        <fullName evidence="4">Prepilin-type N-terminal cleavage/methylation domain-containing protein</fullName>
    </recommendedName>
</protein>
<keyword evidence="1" id="KW-1133">Transmembrane helix</keyword>
<evidence type="ECO:0000313" key="3">
    <source>
        <dbReference type="Proteomes" id="UP001222800"/>
    </source>
</evidence>
<organism evidence="2 3">
    <name type="scientific">Tepidibacter hydrothermalis</name>
    <dbReference type="NCBI Taxonomy" id="3036126"/>
    <lineage>
        <taxon>Bacteria</taxon>
        <taxon>Bacillati</taxon>
        <taxon>Bacillota</taxon>
        <taxon>Clostridia</taxon>
        <taxon>Peptostreptococcales</taxon>
        <taxon>Peptostreptococcaceae</taxon>
        <taxon>Tepidibacter</taxon>
    </lineage>
</organism>